<dbReference type="CDD" id="cd04301">
    <property type="entry name" value="NAT_SF"/>
    <property type="match status" value="1"/>
</dbReference>
<dbReference type="PANTHER" id="PTHR43877">
    <property type="entry name" value="AMINOALKYLPHOSPHONATE N-ACETYLTRANSFERASE-RELATED-RELATED"/>
    <property type="match status" value="1"/>
</dbReference>
<keyword evidence="2" id="KW-0012">Acyltransferase</keyword>
<dbReference type="PROSITE" id="PS51186">
    <property type="entry name" value="GNAT"/>
    <property type="match status" value="1"/>
</dbReference>
<dbReference type="Pfam" id="PF00583">
    <property type="entry name" value="Acetyltransf_1"/>
    <property type="match status" value="1"/>
</dbReference>
<dbReference type="SUPFAM" id="SSF55729">
    <property type="entry name" value="Acyl-CoA N-acyltransferases (Nat)"/>
    <property type="match status" value="1"/>
</dbReference>
<evidence type="ECO:0000313" key="4">
    <source>
        <dbReference type="EMBL" id="QNT70297.1"/>
    </source>
</evidence>
<evidence type="ECO:0000259" key="3">
    <source>
        <dbReference type="PROSITE" id="PS51186"/>
    </source>
</evidence>
<name>A0A7H1N3L1_9PROT</name>
<dbReference type="InterPro" id="IPR016181">
    <property type="entry name" value="Acyl_CoA_acyltransferase"/>
</dbReference>
<evidence type="ECO:0000313" key="5">
    <source>
        <dbReference type="Proteomes" id="UP000516369"/>
    </source>
</evidence>
<dbReference type="InterPro" id="IPR050832">
    <property type="entry name" value="Bact_Acetyltransf"/>
</dbReference>
<feature type="domain" description="N-acetyltransferase" evidence="3">
    <location>
        <begin position="23"/>
        <end position="171"/>
    </location>
</feature>
<dbReference type="AlphaFoldDB" id="A0A7H1N3L1"/>
<proteinExistence type="predicted"/>
<organism evidence="4 5">
    <name type="scientific">Defluviicoccus vanus</name>
    <dbReference type="NCBI Taxonomy" id="111831"/>
    <lineage>
        <taxon>Bacteria</taxon>
        <taxon>Pseudomonadati</taxon>
        <taxon>Pseudomonadota</taxon>
        <taxon>Alphaproteobacteria</taxon>
        <taxon>Rhodospirillales</taxon>
        <taxon>Rhodospirillaceae</taxon>
        <taxon>Defluviicoccus</taxon>
    </lineage>
</organism>
<evidence type="ECO:0000256" key="1">
    <source>
        <dbReference type="ARBA" id="ARBA00022679"/>
    </source>
</evidence>
<dbReference type="InterPro" id="IPR000182">
    <property type="entry name" value="GNAT_dom"/>
</dbReference>
<sequence>MKDDRNIEADRPFARYRYRLEQCTLERLQQWNEALAMSAMLAAMDPWRTLGYTADQIARYMVRDDPGLYRYLVRIDDKPSGVIGVRYPWLRGATIEVIGVAATHQNSGLGSALVDWLVEHTRSEGGNLWAVVSSFNSAARRFYAARGFVEVATLPDLICTGYEEILVRKQI</sequence>
<keyword evidence="5" id="KW-1185">Reference proteome</keyword>
<evidence type="ECO:0000256" key="2">
    <source>
        <dbReference type="ARBA" id="ARBA00023315"/>
    </source>
</evidence>
<dbReference type="RefSeq" id="WP_190260779.1">
    <property type="nucleotide sequence ID" value="NZ_CP053923.1"/>
</dbReference>
<dbReference type="Gene3D" id="3.40.630.30">
    <property type="match status" value="1"/>
</dbReference>
<accession>A0A7H1N3L1</accession>
<dbReference type="Proteomes" id="UP000516369">
    <property type="component" value="Chromosome"/>
</dbReference>
<reference evidence="4 5" key="1">
    <citation type="submission" date="2020-05" db="EMBL/GenBank/DDBJ databases">
        <title>Complete closed genome sequence of Defluviicoccus vanus.</title>
        <authorList>
            <person name="Bessarab I."/>
            <person name="Arumugam K."/>
            <person name="Maszenan A.M."/>
            <person name="Seviour R.J."/>
            <person name="Williams R.B."/>
        </authorList>
    </citation>
    <scope>NUCLEOTIDE SEQUENCE [LARGE SCALE GENOMIC DNA]</scope>
    <source>
        <strain evidence="4 5">Ben 114</strain>
    </source>
</reference>
<dbReference type="GO" id="GO:0016747">
    <property type="term" value="F:acyltransferase activity, transferring groups other than amino-acyl groups"/>
    <property type="evidence" value="ECO:0007669"/>
    <property type="project" value="InterPro"/>
</dbReference>
<gene>
    <name evidence="4" type="ORF">HQ394_14365</name>
</gene>
<dbReference type="EMBL" id="CP053923">
    <property type="protein sequence ID" value="QNT70297.1"/>
    <property type="molecule type" value="Genomic_DNA"/>
</dbReference>
<dbReference type="KEGG" id="dvn:HQ394_14365"/>
<keyword evidence="1 4" id="KW-0808">Transferase</keyword>
<protein>
    <submittedName>
        <fullName evidence="4">GNAT family N-acetyltransferase</fullName>
    </submittedName>
</protein>